<dbReference type="InterPro" id="IPR029058">
    <property type="entry name" value="AB_hydrolase_fold"/>
</dbReference>
<evidence type="ECO:0000313" key="6">
    <source>
        <dbReference type="EMBL" id="KIJ32818.1"/>
    </source>
</evidence>
<comment type="similarity">
    <text evidence="2">Belongs to the AB hydrolase superfamily. Lipase family. Class 3 subfamily.</text>
</comment>
<keyword evidence="1" id="KW-1015">Disulfide bond</keyword>
<dbReference type="CDD" id="cd00519">
    <property type="entry name" value="Lipase_3"/>
    <property type="match status" value="1"/>
</dbReference>
<dbReference type="InterPro" id="IPR051218">
    <property type="entry name" value="Sec_MonoDiacylglyc_Lipase"/>
</dbReference>
<evidence type="ECO:0000256" key="2">
    <source>
        <dbReference type="ARBA" id="ARBA00043996"/>
    </source>
</evidence>
<protein>
    <recommendedName>
        <fullName evidence="5">Fungal lipase-type domain-containing protein</fullName>
    </recommendedName>
</protein>
<evidence type="ECO:0000259" key="5">
    <source>
        <dbReference type="Pfam" id="PF01764"/>
    </source>
</evidence>
<dbReference type="InterPro" id="IPR002921">
    <property type="entry name" value="Fungal_lipase-type"/>
</dbReference>
<dbReference type="Pfam" id="PF01764">
    <property type="entry name" value="Lipase_3"/>
    <property type="match status" value="1"/>
</dbReference>
<evidence type="ECO:0000256" key="1">
    <source>
        <dbReference type="ARBA" id="ARBA00023157"/>
    </source>
</evidence>
<evidence type="ECO:0000313" key="7">
    <source>
        <dbReference type="Proteomes" id="UP000054279"/>
    </source>
</evidence>
<evidence type="ECO:0000256" key="3">
    <source>
        <dbReference type="ARBA" id="ARBA00047591"/>
    </source>
</evidence>
<dbReference type="Gene3D" id="3.40.50.1820">
    <property type="entry name" value="alpha/beta hydrolase"/>
    <property type="match status" value="1"/>
</dbReference>
<dbReference type="OrthoDB" id="426718at2759"/>
<comment type="catalytic activity">
    <reaction evidence="3">
        <text>a diacylglycerol + H2O = a monoacylglycerol + a fatty acid + H(+)</text>
        <dbReference type="Rhea" id="RHEA:32731"/>
        <dbReference type="ChEBI" id="CHEBI:15377"/>
        <dbReference type="ChEBI" id="CHEBI:15378"/>
        <dbReference type="ChEBI" id="CHEBI:17408"/>
        <dbReference type="ChEBI" id="CHEBI:18035"/>
        <dbReference type="ChEBI" id="CHEBI:28868"/>
    </reaction>
</comment>
<comment type="catalytic activity">
    <reaction evidence="4">
        <text>a monoacylglycerol + H2O = glycerol + a fatty acid + H(+)</text>
        <dbReference type="Rhea" id="RHEA:15245"/>
        <dbReference type="ChEBI" id="CHEBI:15377"/>
        <dbReference type="ChEBI" id="CHEBI:15378"/>
        <dbReference type="ChEBI" id="CHEBI:17408"/>
        <dbReference type="ChEBI" id="CHEBI:17754"/>
        <dbReference type="ChEBI" id="CHEBI:28868"/>
    </reaction>
</comment>
<sequence>MLFPGITNLGIRVYNGFLSAQKRTALDILAATQKTLTDYSGVSVALVGHSLGGTIALLDALYLPLHLPSRPKFKFVGYGLPRVGNNKFAAYMDANFSDLTHINNQEDLVPILLGRFLGYHHLHGEVRITNDNTNSLCTVGDVTSILVGQISQHHGPYNGITTGTCSQ</sequence>
<dbReference type="HOGENOM" id="CLU_032957_9_2_1"/>
<reference evidence="6 7" key="1">
    <citation type="submission" date="2014-06" db="EMBL/GenBank/DDBJ databases">
        <title>Evolutionary Origins and Diversification of the Mycorrhizal Mutualists.</title>
        <authorList>
            <consortium name="DOE Joint Genome Institute"/>
            <consortium name="Mycorrhizal Genomics Consortium"/>
            <person name="Kohler A."/>
            <person name="Kuo A."/>
            <person name="Nagy L.G."/>
            <person name="Floudas D."/>
            <person name="Copeland A."/>
            <person name="Barry K.W."/>
            <person name="Cichocki N."/>
            <person name="Veneault-Fourrey C."/>
            <person name="LaButti K."/>
            <person name="Lindquist E.A."/>
            <person name="Lipzen A."/>
            <person name="Lundell T."/>
            <person name="Morin E."/>
            <person name="Murat C."/>
            <person name="Riley R."/>
            <person name="Ohm R."/>
            <person name="Sun H."/>
            <person name="Tunlid A."/>
            <person name="Henrissat B."/>
            <person name="Grigoriev I.V."/>
            <person name="Hibbett D.S."/>
            <person name="Martin F."/>
        </authorList>
    </citation>
    <scope>NUCLEOTIDE SEQUENCE [LARGE SCALE GENOMIC DNA]</scope>
    <source>
        <strain evidence="6 7">SS14</strain>
    </source>
</reference>
<dbReference type="Proteomes" id="UP000054279">
    <property type="component" value="Unassembled WGS sequence"/>
</dbReference>
<name>A0A0C9TRL2_SPHS4</name>
<evidence type="ECO:0000256" key="4">
    <source>
        <dbReference type="ARBA" id="ARBA00048461"/>
    </source>
</evidence>
<dbReference type="GO" id="GO:0006629">
    <property type="term" value="P:lipid metabolic process"/>
    <property type="evidence" value="ECO:0007669"/>
    <property type="project" value="InterPro"/>
</dbReference>
<dbReference type="SUPFAM" id="SSF53474">
    <property type="entry name" value="alpha/beta-Hydrolases"/>
    <property type="match status" value="1"/>
</dbReference>
<dbReference type="PANTHER" id="PTHR45856:SF24">
    <property type="entry name" value="FUNGAL LIPASE-LIKE DOMAIN-CONTAINING PROTEIN"/>
    <property type="match status" value="1"/>
</dbReference>
<organism evidence="6 7">
    <name type="scientific">Sphaerobolus stellatus (strain SS14)</name>
    <dbReference type="NCBI Taxonomy" id="990650"/>
    <lineage>
        <taxon>Eukaryota</taxon>
        <taxon>Fungi</taxon>
        <taxon>Dikarya</taxon>
        <taxon>Basidiomycota</taxon>
        <taxon>Agaricomycotina</taxon>
        <taxon>Agaricomycetes</taxon>
        <taxon>Phallomycetidae</taxon>
        <taxon>Geastrales</taxon>
        <taxon>Sphaerobolaceae</taxon>
        <taxon>Sphaerobolus</taxon>
    </lineage>
</organism>
<dbReference type="PANTHER" id="PTHR45856">
    <property type="entry name" value="ALPHA/BETA-HYDROLASES SUPERFAMILY PROTEIN"/>
    <property type="match status" value="1"/>
</dbReference>
<dbReference type="EMBL" id="KN837221">
    <property type="protein sequence ID" value="KIJ32818.1"/>
    <property type="molecule type" value="Genomic_DNA"/>
</dbReference>
<feature type="domain" description="Fungal lipase-type" evidence="5">
    <location>
        <begin position="10"/>
        <end position="112"/>
    </location>
</feature>
<keyword evidence="7" id="KW-1185">Reference proteome</keyword>
<dbReference type="AlphaFoldDB" id="A0A0C9TRL2"/>
<gene>
    <name evidence="6" type="ORF">M422DRAFT_265301</name>
</gene>
<accession>A0A0C9TRL2</accession>
<proteinExistence type="inferred from homology"/>